<dbReference type="InterPro" id="IPR003593">
    <property type="entry name" value="AAA+_ATPase"/>
</dbReference>
<dbReference type="KEGG" id="siz:SI82_04435"/>
<evidence type="ECO:0000313" key="4">
    <source>
        <dbReference type="EMBL" id="AHY15673.1"/>
    </source>
</evidence>
<dbReference type="EMBL" id="CP007586">
    <property type="protein sequence ID" value="AHY15673.1"/>
    <property type="molecule type" value="Genomic_DNA"/>
</dbReference>
<keyword evidence="1" id="KW-0547">Nucleotide-binding</keyword>
<name>A0A1J0MYP9_STRIN</name>
<sequence>MSQLLQLHHVSKSYGGKKVIDDLTFTIPSGKIIGLLGPNGCGKTTLIKMINGLLQPNKGDIVIDGFRPSIETKRIVSYLPDTSYLREEMKISDIINYFDDFYVDFNKNKAHSLFRDLNLDLDERLKNLSKGNKEKVQIILVMSRKAKLYILDEPLGGVDPAAREYILKTIINNYSEDASVLISTHLISDIEPILDEAIFLKNGKVAISGNVDDLRENEGQSIDSLFRKTYKI</sequence>
<dbReference type="eggNOG" id="COG1131">
    <property type="taxonomic scope" value="Bacteria"/>
</dbReference>
<dbReference type="RefSeq" id="WP_003099402.1">
    <property type="nucleotide sequence ID" value="NZ_CP010783.1"/>
</dbReference>
<organism evidence="5 7">
    <name type="scientific">Streptococcus iniae</name>
    <name type="common">Streptococcus shiloi</name>
    <dbReference type="NCBI Taxonomy" id="1346"/>
    <lineage>
        <taxon>Bacteria</taxon>
        <taxon>Bacillati</taxon>
        <taxon>Bacillota</taxon>
        <taxon>Bacilli</taxon>
        <taxon>Lactobacillales</taxon>
        <taxon>Streptococcaceae</taxon>
        <taxon>Streptococcus</taxon>
    </lineage>
</organism>
<feature type="domain" description="ABC transporter" evidence="3">
    <location>
        <begin position="5"/>
        <end position="227"/>
    </location>
</feature>
<proteinExistence type="predicted"/>
<reference evidence="5 7" key="2">
    <citation type="submission" date="2018-06" db="EMBL/GenBank/DDBJ databases">
        <title>Mutators as drivers of adaptation in pathogenic bacteria and a risk factor for host jumps and vaccine escape.</title>
        <authorList>
            <person name="Barnes A.C."/>
            <person name="Silayeva O."/>
        </authorList>
    </citation>
    <scope>NUCLEOTIDE SEQUENCE [LARGE SCALE GENOMIC DNA]</scope>
    <source>
        <strain evidence="5 7">QMA0445</strain>
    </source>
</reference>
<dbReference type="Pfam" id="PF00005">
    <property type="entry name" value="ABC_tran"/>
    <property type="match status" value="1"/>
</dbReference>
<dbReference type="SMR" id="A0A1J0MYP9"/>
<dbReference type="Proteomes" id="UP000269148">
    <property type="component" value="Unassembled WGS sequence"/>
</dbReference>
<dbReference type="SMART" id="SM00382">
    <property type="entry name" value="AAA"/>
    <property type="match status" value="1"/>
</dbReference>
<dbReference type="STRING" id="1346.BMF34_04315"/>
<dbReference type="PANTHER" id="PTHR43158">
    <property type="entry name" value="SKFA PEPTIDE EXPORT ATP-BINDING PROTEIN SKFE"/>
    <property type="match status" value="1"/>
</dbReference>
<dbReference type="InterPro" id="IPR027417">
    <property type="entry name" value="P-loop_NTPase"/>
</dbReference>
<dbReference type="PANTHER" id="PTHR43158:SF1">
    <property type="entry name" value="ABC TRANSPORTER, ATP-BINDING PROTEIN"/>
    <property type="match status" value="1"/>
</dbReference>
<dbReference type="InterPro" id="IPR003439">
    <property type="entry name" value="ABC_transporter-like_ATP-bd"/>
</dbReference>
<evidence type="ECO:0000259" key="3">
    <source>
        <dbReference type="PROSITE" id="PS50893"/>
    </source>
</evidence>
<protein>
    <submittedName>
        <fullName evidence="4 5">ABC transporter</fullName>
    </submittedName>
</protein>
<evidence type="ECO:0000313" key="5">
    <source>
        <dbReference type="EMBL" id="RLU57294.1"/>
    </source>
</evidence>
<dbReference type="EMBL" id="QLQD01000044">
    <property type="protein sequence ID" value="RLU57294.1"/>
    <property type="molecule type" value="Genomic_DNA"/>
</dbReference>
<dbReference type="GO" id="GO:0005524">
    <property type="term" value="F:ATP binding"/>
    <property type="evidence" value="ECO:0007669"/>
    <property type="project" value="UniProtKB-KW"/>
</dbReference>
<dbReference type="GO" id="GO:0016887">
    <property type="term" value="F:ATP hydrolysis activity"/>
    <property type="evidence" value="ECO:0007669"/>
    <property type="project" value="InterPro"/>
</dbReference>
<dbReference type="KEGG" id="siq:DQ08_04220"/>
<dbReference type="GeneID" id="35765745"/>
<evidence type="ECO:0000313" key="6">
    <source>
        <dbReference type="Proteomes" id="UP000025245"/>
    </source>
</evidence>
<accession>A0A1J0MYP9</accession>
<dbReference type="Gene3D" id="3.40.50.300">
    <property type="entry name" value="P-loop containing nucleotide triphosphate hydrolases"/>
    <property type="match status" value="1"/>
</dbReference>
<gene>
    <name evidence="5" type="ORF">DIY07_04630</name>
    <name evidence="4" type="ORF">DQ08_04220</name>
</gene>
<evidence type="ECO:0000256" key="1">
    <source>
        <dbReference type="ARBA" id="ARBA00022741"/>
    </source>
</evidence>
<keyword evidence="2 5" id="KW-0067">ATP-binding</keyword>
<keyword evidence="6" id="KW-1185">Reference proteome</keyword>
<evidence type="ECO:0000313" key="7">
    <source>
        <dbReference type="Proteomes" id="UP000269148"/>
    </source>
</evidence>
<dbReference type="SUPFAM" id="SSF52540">
    <property type="entry name" value="P-loop containing nucleoside triphosphate hydrolases"/>
    <property type="match status" value="1"/>
</dbReference>
<dbReference type="KEGG" id="sio:DW64_04215"/>
<evidence type="ECO:0000256" key="2">
    <source>
        <dbReference type="ARBA" id="ARBA00022840"/>
    </source>
</evidence>
<dbReference type="CDD" id="cd03230">
    <property type="entry name" value="ABC_DR_subfamily_A"/>
    <property type="match status" value="1"/>
</dbReference>
<dbReference type="Proteomes" id="UP000025245">
    <property type="component" value="Chromosome"/>
</dbReference>
<dbReference type="PROSITE" id="PS50893">
    <property type="entry name" value="ABC_TRANSPORTER_2"/>
    <property type="match status" value="1"/>
</dbReference>
<dbReference type="AlphaFoldDB" id="A0A1J0MYP9"/>
<dbReference type="OrthoDB" id="9804819at2"/>
<reference evidence="4 6" key="1">
    <citation type="journal article" date="2014" name="Genome Announc.">
        <title>Complete Genome Sequence of a Virulent Strain, Streptococcus iniae ISET0901, Isolated from Diseased Tilapia.</title>
        <authorList>
            <person name="Pridgeon J.W."/>
            <person name="Zhang D."/>
            <person name="Zhang L."/>
        </authorList>
    </citation>
    <scope>NUCLEOTIDE SEQUENCE [LARGE SCALE GENOMIC DNA]</scope>
    <source>
        <strain evidence="4 6">ISET0901</strain>
    </source>
</reference>